<accession>A0ABQ8FG48</accession>
<sequence length="198" mass="21867">MKVNVLVAASMVITSVSAAGKEGLRGCFRGICGSGSEAPFGLRVHPLFPKKRPAHDSNASQGFDPTKNKNGIVETPECVALSLILSDYQRSIITLSGKHLKSQFTILELQTKIDNSKPEKANKYRASQSLTKTTMEEIKGKAIILRKGYAEFWKDFSDEKCTDKSKQLSSPDKIGEIRIFIGDPMEPSNFDKNRETIV</sequence>
<organism evidence="2 3">
    <name type="scientific">Batrachochytrium salamandrivorans</name>
    <dbReference type="NCBI Taxonomy" id="1357716"/>
    <lineage>
        <taxon>Eukaryota</taxon>
        <taxon>Fungi</taxon>
        <taxon>Fungi incertae sedis</taxon>
        <taxon>Chytridiomycota</taxon>
        <taxon>Chytridiomycota incertae sedis</taxon>
        <taxon>Chytridiomycetes</taxon>
        <taxon>Rhizophydiales</taxon>
        <taxon>Rhizophydiales incertae sedis</taxon>
        <taxon>Batrachochytrium</taxon>
    </lineage>
</organism>
<feature type="signal peptide" evidence="1">
    <location>
        <begin position="1"/>
        <end position="18"/>
    </location>
</feature>
<reference evidence="2 3" key="1">
    <citation type="submission" date="2021-02" db="EMBL/GenBank/DDBJ databases">
        <title>Variation within the Batrachochytrium salamandrivorans European outbreak.</title>
        <authorList>
            <person name="Kelly M."/>
            <person name="Pasmans F."/>
            <person name="Shea T.P."/>
            <person name="Munoz J.F."/>
            <person name="Carranza S."/>
            <person name="Cuomo C.A."/>
            <person name="Martel A."/>
        </authorList>
    </citation>
    <scope>NUCLEOTIDE SEQUENCE [LARGE SCALE GENOMIC DNA]</scope>
    <source>
        <strain evidence="2 3">AMFP18/2</strain>
    </source>
</reference>
<dbReference type="Proteomes" id="UP001648503">
    <property type="component" value="Unassembled WGS sequence"/>
</dbReference>
<feature type="chain" id="PRO_5047520232" evidence="1">
    <location>
        <begin position="19"/>
        <end position="198"/>
    </location>
</feature>
<comment type="caution">
    <text evidence="2">The sequence shown here is derived from an EMBL/GenBank/DDBJ whole genome shotgun (WGS) entry which is preliminary data.</text>
</comment>
<evidence type="ECO:0000256" key="1">
    <source>
        <dbReference type="SAM" id="SignalP"/>
    </source>
</evidence>
<keyword evidence="1" id="KW-0732">Signal</keyword>
<protein>
    <submittedName>
        <fullName evidence="2">Uncharacterized protein</fullName>
    </submittedName>
</protein>
<evidence type="ECO:0000313" key="3">
    <source>
        <dbReference type="Proteomes" id="UP001648503"/>
    </source>
</evidence>
<proteinExistence type="predicted"/>
<keyword evidence="3" id="KW-1185">Reference proteome</keyword>
<evidence type="ECO:0000313" key="2">
    <source>
        <dbReference type="EMBL" id="KAH6597730.1"/>
    </source>
</evidence>
<name>A0ABQ8FG48_9FUNG</name>
<dbReference type="EMBL" id="JAFCIX010000136">
    <property type="protein sequence ID" value="KAH6597730.1"/>
    <property type="molecule type" value="Genomic_DNA"/>
</dbReference>
<gene>
    <name evidence="2" type="ORF">BASA50_004335</name>
</gene>